<accession>A0A4U1CNW6</accession>
<evidence type="ECO:0008006" key="4">
    <source>
        <dbReference type="Google" id="ProtNLM"/>
    </source>
</evidence>
<organism evidence="2 3">
    <name type="scientific">Pedobacter frigoris</name>
    <dbReference type="NCBI Taxonomy" id="2571272"/>
    <lineage>
        <taxon>Bacteria</taxon>
        <taxon>Pseudomonadati</taxon>
        <taxon>Bacteroidota</taxon>
        <taxon>Sphingobacteriia</taxon>
        <taxon>Sphingobacteriales</taxon>
        <taxon>Sphingobacteriaceae</taxon>
        <taxon>Pedobacter</taxon>
    </lineage>
</organism>
<feature type="transmembrane region" description="Helical" evidence="1">
    <location>
        <begin position="37"/>
        <end position="55"/>
    </location>
</feature>
<comment type="caution">
    <text evidence="2">The sequence shown here is derived from an EMBL/GenBank/DDBJ whole genome shotgun (WGS) entry which is preliminary data.</text>
</comment>
<dbReference type="EMBL" id="SWBQ01000001">
    <property type="protein sequence ID" value="TKC09651.1"/>
    <property type="molecule type" value="Genomic_DNA"/>
</dbReference>
<keyword evidence="1" id="KW-1133">Transmembrane helix</keyword>
<name>A0A4U1CNW6_9SPHI</name>
<feature type="transmembrane region" description="Helical" evidence="1">
    <location>
        <begin position="12"/>
        <end position="31"/>
    </location>
</feature>
<keyword evidence="1" id="KW-0812">Transmembrane</keyword>
<evidence type="ECO:0000313" key="3">
    <source>
        <dbReference type="Proteomes" id="UP000307244"/>
    </source>
</evidence>
<feature type="transmembrane region" description="Helical" evidence="1">
    <location>
        <begin position="62"/>
        <end position="79"/>
    </location>
</feature>
<dbReference type="OrthoDB" id="770199at2"/>
<evidence type="ECO:0000256" key="1">
    <source>
        <dbReference type="SAM" id="Phobius"/>
    </source>
</evidence>
<reference evidence="2 3" key="1">
    <citation type="submission" date="2019-04" db="EMBL/GenBank/DDBJ databases">
        <title>Pedobacter sp. RP-3-15 sp. nov., isolated from Arctic soil.</title>
        <authorList>
            <person name="Dahal R.H."/>
            <person name="Kim D.-U."/>
        </authorList>
    </citation>
    <scope>NUCLEOTIDE SEQUENCE [LARGE SCALE GENOMIC DNA]</scope>
    <source>
        <strain evidence="2 3">RP-3-15</strain>
    </source>
</reference>
<feature type="transmembrane region" description="Helical" evidence="1">
    <location>
        <begin position="91"/>
        <end position="112"/>
    </location>
</feature>
<sequence>MEDTVHRNFKLAAYIIFASVLIDLTGGFIQYNNNPNFDITTTVEVSLLFMTFGYFTILGKSWIKWVILMVTILSIFPLITSKEAFSNASPFHISQVFSGFLKITSFFVLLFVPQEK</sequence>
<protein>
    <recommendedName>
        <fullName evidence="4">DoxX family protein</fullName>
    </recommendedName>
</protein>
<keyword evidence="1" id="KW-0472">Membrane</keyword>
<proteinExistence type="predicted"/>
<dbReference type="AlphaFoldDB" id="A0A4U1CNW6"/>
<gene>
    <name evidence="2" type="ORF">FA047_06095</name>
</gene>
<keyword evidence="3" id="KW-1185">Reference proteome</keyword>
<dbReference type="RefSeq" id="WP_136835059.1">
    <property type="nucleotide sequence ID" value="NZ_SWBQ01000001.1"/>
</dbReference>
<dbReference type="Proteomes" id="UP000307244">
    <property type="component" value="Unassembled WGS sequence"/>
</dbReference>
<evidence type="ECO:0000313" key="2">
    <source>
        <dbReference type="EMBL" id="TKC09651.1"/>
    </source>
</evidence>